<sequence>MEEAGDFLVNSSDREYWNKQISHLKNRLNNLQEELNNKINTYYEVRIDYQSKIHQYIAIKQDTIALGLVSSEKLDLDKVTDNAEIIVDTTRNFDESNSEVEEIGRYALGYVSMGISDIVFASQEAKKEVKHLNKQISRLEESLEKIDNNIANHQKAIVLINQSVTEILQLYGNDTTIDNFVSQQCKFIYKKAKELKVQETIIRMQEKGVDKQEIVEATEKI</sequence>
<keyword evidence="1" id="KW-0175">Coiled coil</keyword>
<evidence type="ECO:0000256" key="1">
    <source>
        <dbReference type="SAM" id="Coils"/>
    </source>
</evidence>
<accession>A0A1Z4M1W5</accession>
<organism evidence="2 3">
    <name type="scientific">Calothrix parasitica NIES-267</name>
    <dbReference type="NCBI Taxonomy" id="1973488"/>
    <lineage>
        <taxon>Bacteria</taxon>
        <taxon>Bacillati</taxon>
        <taxon>Cyanobacteriota</taxon>
        <taxon>Cyanophyceae</taxon>
        <taxon>Nostocales</taxon>
        <taxon>Calotrichaceae</taxon>
        <taxon>Calothrix</taxon>
    </lineage>
</organism>
<dbReference type="Proteomes" id="UP000218418">
    <property type="component" value="Chromosome"/>
</dbReference>
<protein>
    <submittedName>
        <fullName evidence="2">Uncharacterized protein</fullName>
    </submittedName>
</protein>
<evidence type="ECO:0000313" key="2">
    <source>
        <dbReference type="EMBL" id="BAY87401.1"/>
    </source>
</evidence>
<keyword evidence="3" id="KW-1185">Reference proteome</keyword>
<proteinExistence type="predicted"/>
<gene>
    <name evidence="2" type="ORF">NIES267_69230</name>
</gene>
<name>A0A1Z4M1W5_9CYAN</name>
<feature type="coiled-coil region" evidence="1">
    <location>
        <begin position="14"/>
        <end position="41"/>
    </location>
</feature>
<dbReference type="OrthoDB" id="511240at2"/>
<reference evidence="2 3" key="1">
    <citation type="submission" date="2017-06" db="EMBL/GenBank/DDBJ databases">
        <title>Genome sequencing of cyanobaciteial culture collection at National Institute for Environmental Studies (NIES).</title>
        <authorList>
            <person name="Hirose Y."/>
            <person name="Shimura Y."/>
            <person name="Fujisawa T."/>
            <person name="Nakamura Y."/>
            <person name="Kawachi M."/>
        </authorList>
    </citation>
    <scope>NUCLEOTIDE SEQUENCE [LARGE SCALE GENOMIC DNA]</scope>
    <source>
        <strain evidence="2 3">NIES-267</strain>
    </source>
</reference>
<dbReference type="EMBL" id="AP018227">
    <property type="protein sequence ID" value="BAY87401.1"/>
    <property type="molecule type" value="Genomic_DNA"/>
</dbReference>
<evidence type="ECO:0000313" key="3">
    <source>
        <dbReference type="Proteomes" id="UP000218418"/>
    </source>
</evidence>
<feature type="coiled-coil region" evidence="1">
    <location>
        <begin position="122"/>
        <end position="156"/>
    </location>
</feature>
<dbReference type="AlphaFoldDB" id="A0A1Z4M1W5"/>